<dbReference type="AlphaFoldDB" id="A0A2J6WMU6"/>
<feature type="transmembrane region" description="Helical" evidence="1">
    <location>
        <begin position="59"/>
        <end position="80"/>
    </location>
</feature>
<dbReference type="Proteomes" id="UP000242881">
    <property type="component" value="Unassembled WGS sequence"/>
</dbReference>
<organism evidence="2 3">
    <name type="scientific">Calditerrivibrio nitroreducens</name>
    <dbReference type="NCBI Taxonomy" id="477976"/>
    <lineage>
        <taxon>Bacteria</taxon>
        <taxon>Pseudomonadati</taxon>
        <taxon>Deferribacterota</taxon>
        <taxon>Deferribacteres</taxon>
        <taxon>Deferribacterales</taxon>
        <taxon>Calditerrivibrionaceae</taxon>
    </lineage>
</organism>
<reference evidence="2 3" key="1">
    <citation type="submission" date="2018-01" db="EMBL/GenBank/DDBJ databases">
        <title>Metagenomic assembled genomes from two thermal pools in the Uzon Caldera, Kamchatka, Russia.</title>
        <authorList>
            <person name="Wilkins L."/>
            <person name="Ettinger C."/>
        </authorList>
    </citation>
    <scope>NUCLEOTIDE SEQUENCE [LARGE SCALE GENOMIC DNA]</scope>
    <source>
        <strain evidence="2">ZAV-05</strain>
    </source>
</reference>
<keyword evidence="1" id="KW-1133">Transmembrane helix</keyword>
<evidence type="ECO:0000313" key="3">
    <source>
        <dbReference type="Proteomes" id="UP000242881"/>
    </source>
</evidence>
<keyword evidence="1" id="KW-0812">Transmembrane</keyword>
<dbReference type="EMBL" id="PNIN01000038">
    <property type="protein sequence ID" value="PMP71579.1"/>
    <property type="molecule type" value="Genomic_DNA"/>
</dbReference>
<evidence type="ECO:0000313" key="2">
    <source>
        <dbReference type="EMBL" id="PMP71579.1"/>
    </source>
</evidence>
<evidence type="ECO:0000256" key="1">
    <source>
        <dbReference type="SAM" id="Phobius"/>
    </source>
</evidence>
<keyword evidence="1" id="KW-0472">Membrane</keyword>
<gene>
    <name evidence="2" type="ORF">C0187_03515</name>
</gene>
<protein>
    <submittedName>
        <fullName evidence="2">Uncharacterized protein</fullName>
    </submittedName>
</protein>
<feature type="transmembrane region" description="Helical" evidence="1">
    <location>
        <begin position="9"/>
        <end position="28"/>
    </location>
</feature>
<name>A0A2J6WMU6_9BACT</name>
<accession>A0A2J6WMU6</accession>
<comment type="caution">
    <text evidence="2">The sequence shown here is derived from an EMBL/GenBank/DDBJ whole genome shotgun (WGS) entry which is preliminary data.</text>
</comment>
<proteinExistence type="predicted"/>
<sequence length="82" mass="9322">MSLNFYNKLILLTGILNCVIFLIIVSLYKRNILINFVNLVKMVYKGFDPDNVQGIIKGVIWAFVDGIITGVLIAFIIKIFNE</sequence>